<dbReference type="Proteomes" id="UP001530400">
    <property type="component" value="Unassembled WGS sequence"/>
</dbReference>
<dbReference type="PROSITE" id="PS50801">
    <property type="entry name" value="STAS"/>
    <property type="match status" value="1"/>
</dbReference>
<keyword evidence="2 6" id="KW-0812">Transmembrane</keyword>
<dbReference type="Pfam" id="PF00916">
    <property type="entry name" value="Sulfate_transp"/>
    <property type="match status" value="1"/>
</dbReference>
<dbReference type="Gene3D" id="3.30.750.24">
    <property type="entry name" value="STAS domain"/>
    <property type="match status" value="1"/>
</dbReference>
<comment type="subcellular location">
    <subcellularLocation>
        <location evidence="1">Membrane</location>
        <topology evidence="1">Multi-pass membrane protein</topology>
    </subcellularLocation>
</comment>
<feature type="transmembrane region" description="Helical" evidence="6">
    <location>
        <begin position="406"/>
        <end position="436"/>
    </location>
</feature>
<dbReference type="CDD" id="cd07042">
    <property type="entry name" value="STAS_SulP_like_sulfate_transporter"/>
    <property type="match status" value="1"/>
</dbReference>
<reference evidence="8 9" key="1">
    <citation type="submission" date="2024-10" db="EMBL/GenBank/DDBJ databases">
        <title>Updated reference genomes for cyclostephanoid diatoms.</title>
        <authorList>
            <person name="Roberts W.R."/>
            <person name="Alverson A.J."/>
        </authorList>
    </citation>
    <scope>NUCLEOTIDE SEQUENCE [LARGE SCALE GENOMIC DNA]</scope>
    <source>
        <strain evidence="8 9">AJA010-31</strain>
    </source>
</reference>
<evidence type="ECO:0000313" key="8">
    <source>
        <dbReference type="EMBL" id="KAL3799341.1"/>
    </source>
</evidence>
<evidence type="ECO:0000256" key="5">
    <source>
        <dbReference type="SAM" id="MobiDB-lite"/>
    </source>
</evidence>
<keyword evidence="4 6" id="KW-0472">Membrane</keyword>
<accession>A0ABD3QIN2</accession>
<dbReference type="InterPro" id="IPR002645">
    <property type="entry name" value="STAS_dom"/>
</dbReference>
<protein>
    <recommendedName>
        <fullName evidence="7">STAS domain-containing protein</fullName>
    </recommendedName>
</protein>
<feature type="domain" description="STAS" evidence="7">
    <location>
        <begin position="531"/>
        <end position="610"/>
    </location>
</feature>
<gene>
    <name evidence="8" type="ORF">ACHAWO_008452</name>
</gene>
<dbReference type="PANTHER" id="PTHR43310:SF1">
    <property type="entry name" value="SULFATE TRANSPORTER YBAR-RELATED"/>
    <property type="match status" value="1"/>
</dbReference>
<dbReference type="GO" id="GO:0016020">
    <property type="term" value="C:membrane"/>
    <property type="evidence" value="ECO:0007669"/>
    <property type="project" value="UniProtKB-SubCell"/>
</dbReference>
<name>A0ABD3QIN2_9STRA</name>
<evidence type="ECO:0000256" key="1">
    <source>
        <dbReference type="ARBA" id="ARBA00004141"/>
    </source>
</evidence>
<dbReference type="InterPro" id="IPR036513">
    <property type="entry name" value="STAS_dom_sf"/>
</dbReference>
<evidence type="ECO:0000313" key="9">
    <source>
        <dbReference type="Proteomes" id="UP001530400"/>
    </source>
</evidence>
<dbReference type="InterPro" id="IPR052706">
    <property type="entry name" value="Membrane-Transporter-like"/>
</dbReference>
<keyword evidence="9" id="KW-1185">Reference proteome</keyword>
<evidence type="ECO:0000256" key="2">
    <source>
        <dbReference type="ARBA" id="ARBA00022692"/>
    </source>
</evidence>
<feature type="region of interest" description="Disordered" evidence="5">
    <location>
        <begin position="646"/>
        <end position="672"/>
    </location>
</feature>
<feature type="transmembrane region" description="Helical" evidence="6">
    <location>
        <begin position="191"/>
        <end position="210"/>
    </location>
</feature>
<dbReference type="Pfam" id="PF01740">
    <property type="entry name" value="STAS"/>
    <property type="match status" value="1"/>
</dbReference>
<evidence type="ECO:0000259" key="7">
    <source>
        <dbReference type="PROSITE" id="PS50801"/>
    </source>
</evidence>
<dbReference type="PANTHER" id="PTHR43310">
    <property type="entry name" value="SULFATE TRANSPORTER YBAR-RELATED"/>
    <property type="match status" value="1"/>
</dbReference>
<proteinExistence type="predicted"/>
<dbReference type="InterPro" id="IPR011547">
    <property type="entry name" value="SLC26A/SulP_dom"/>
</dbReference>
<comment type="caution">
    <text evidence="8">The sequence shown here is derived from an EMBL/GenBank/DDBJ whole genome shotgun (WGS) entry which is preliminary data.</text>
</comment>
<evidence type="ECO:0000256" key="3">
    <source>
        <dbReference type="ARBA" id="ARBA00022989"/>
    </source>
</evidence>
<keyword evidence="3 6" id="KW-1133">Transmembrane helix</keyword>
<dbReference type="EMBL" id="JALLPJ020000190">
    <property type="protein sequence ID" value="KAL3799341.1"/>
    <property type="molecule type" value="Genomic_DNA"/>
</dbReference>
<feature type="transmembrane region" description="Helical" evidence="6">
    <location>
        <begin position="456"/>
        <end position="484"/>
    </location>
</feature>
<evidence type="ECO:0000256" key="6">
    <source>
        <dbReference type="SAM" id="Phobius"/>
    </source>
</evidence>
<dbReference type="AlphaFoldDB" id="A0ABD3QIN2"/>
<dbReference type="SUPFAM" id="SSF52091">
    <property type="entry name" value="SpoIIaa-like"/>
    <property type="match status" value="1"/>
</dbReference>
<feature type="transmembrane region" description="Helical" evidence="6">
    <location>
        <begin position="159"/>
        <end position="179"/>
    </location>
</feature>
<sequence>MCASKDHIGNQTAAYPSRERDPFFAFIPQLFKFTGRLIAHELNIAKNAIVGSPSFTKHFLTDTFLFYKQNPRTLYDEVISGFTVAIMQVPESIAFSFVAGVPPLSGLHATFWMATITGVFGGKPGMISGAAGALAVVVTDLTVDDGVLSYLSTEERLNVLYFTMVMCGLAQILFAWFRLAMLVRLIPETGMIGFMNGLAIIIFMAQLPAFQYCDAEPLFVECTVDQRQWLSFQNQPGQTTLTLVHVFMCMAIMKLFPKVPKIGKMVPASLVSLLIGTLFEHTLFRMAFGISTRTVNETAPMSGSAPIFDWPTIPTDSTTISIVVQYALTLAAIGGVESVLTLQACNEITDTVPKMSDSNQELFAQGLANLVSGMFRAMGGDAMIGQSTINIMNGARHRVSSTMSGIFMLLFVVALSGFIELLPVATLTGVLFMVVLSTFQWKTFNILRYGRLSDSGVIVLVTLIAVFFNLAVAIAVGIVFSALVNAWDSGSHIDADIIEKPMLVKRTGHVYKDKKGVGHADDAGDEEVIMVKYVHVKGSIFFGSARHFINMFSVANDPQTVVIDFKDALIIDHSAVAAIGGITHRFAKVGKRVLLVNLPHKSHGRLHRTGDHTILKKQIILHKDELISVEQGETTHTSEIADDFGEVSEEKKTESVRATYSGDTGPVDEYHTPRDLQDLQMFNAGAKSVDEEIDHLEEVQGKFEVHELERKKDS</sequence>
<organism evidence="8 9">
    <name type="scientific">Cyclotella atomus</name>
    <dbReference type="NCBI Taxonomy" id="382360"/>
    <lineage>
        <taxon>Eukaryota</taxon>
        <taxon>Sar</taxon>
        <taxon>Stramenopiles</taxon>
        <taxon>Ochrophyta</taxon>
        <taxon>Bacillariophyta</taxon>
        <taxon>Coscinodiscophyceae</taxon>
        <taxon>Thalassiosirophycidae</taxon>
        <taxon>Stephanodiscales</taxon>
        <taxon>Stephanodiscaceae</taxon>
        <taxon>Cyclotella</taxon>
    </lineage>
</organism>
<evidence type="ECO:0000256" key="4">
    <source>
        <dbReference type="ARBA" id="ARBA00023136"/>
    </source>
</evidence>